<gene>
    <name evidence="3" type="ORF">N7469_011432</name>
</gene>
<name>A0A9W9NDE8_PENCI</name>
<dbReference type="AlphaFoldDB" id="A0A9W9NDE8"/>
<feature type="signal peptide" evidence="2">
    <location>
        <begin position="1"/>
        <end position="17"/>
    </location>
</feature>
<comment type="subcellular location">
    <subcellularLocation>
        <location evidence="2">Secreted</location>
        <location evidence="2">Cell wall</location>
    </subcellularLocation>
</comment>
<dbReference type="Pfam" id="PF01185">
    <property type="entry name" value="Hydrophobin"/>
    <property type="match status" value="1"/>
</dbReference>
<dbReference type="OrthoDB" id="4225815at2759"/>
<sequence length="141" mass="14462">MRLTLFSLFSVAATVNALPQLAGGIGNGNGIDNQGNTDMRFKVPDDMTVKQAQAKCGNQAQLSCCNKAVYAGGGSGGSGIELFDQCSKLDIQIPILIAIPIQDLVNQNCKQNVACCQTSPSTADSDLAGLGLPCIGLGSIA</sequence>
<dbReference type="GeneID" id="81389504"/>
<comment type="caution">
    <text evidence="3">The sequence shown here is derived from an EMBL/GenBank/DDBJ whole genome shotgun (WGS) entry which is preliminary data.</text>
</comment>
<protein>
    <recommendedName>
        <fullName evidence="2">Hydrophobin</fullName>
    </recommendedName>
</protein>
<reference evidence="3" key="2">
    <citation type="journal article" date="2023" name="IMA Fungus">
        <title>Comparative genomic study of the Penicillium genus elucidates a diverse pangenome and 15 lateral gene transfer events.</title>
        <authorList>
            <person name="Petersen C."/>
            <person name="Sorensen T."/>
            <person name="Nielsen M.R."/>
            <person name="Sondergaard T.E."/>
            <person name="Sorensen J.L."/>
            <person name="Fitzpatrick D.A."/>
            <person name="Frisvad J.C."/>
            <person name="Nielsen K.L."/>
        </authorList>
    </citation>
    <scope>NUCLEOTIDE SEQUENCE</scope>
    <source>
        <strain evidence="3">IBT 23319</strain>
    </source>
</reference>
<dbReference type="InterPro" id="IPR001338">
    <property type="entry name" value="Class_I_Hydrophobin"/>
</dbReference>
<comment type="similarity">
    <text evidence="2">Belongs to the fungal hydrophobin family.</text>
</comment>
<dbReference type="SMART" id="SM00075">
    <property type="entry name" value="HYDRO"/>
    <property type="match status" value="1"/>
</dbReference>
<dbReference type="GO" id="GO:0005199">
    <property type="term" value="F:structural constituent of cell wall"/>
    <property type="evidence" value="ECO:0007669"/>
    <property type="project" value="InterPro"/>
</dbReference>
<reference evidence="3" key="1">
    <citation type="submission" date="2022-11" db="EMBL/GenBank/DDBJ databases">
        <authorList>
            <person name="Petersen C."/>
        </authorList>
    </citation>
    <scope>NUCLEOTIDE SEQUENCE</scope>
    <source>
        <strain evidence="3">IBT 23319</strain>
    </source>
</reference>
<feature type="chain" id="PRO_5044990453" description="Hydrophobin" evidence="2">
    <location>
        <begin position="18"/>
        <end position="141"/>
    </location>
</feature>
<accession>A0A9W9NDE8</accession>
<dbReference type="RefSeq" id="XP_056495401.1">
    <property type="nucleotide sequence ID" value="XM_056650337.1"/>
</dbReference>
<keyword evidence="2" id="KW-0732">Signal</keyword>
<evidence type="ECO:0000313" key="3">
    <source>
        <dbReference type="EMBL" id="KAJ5217807.1"/>
    </source>
</evidence>
<evidence type="ECO:0000313" key="4">
    <source>
        <dbReference type="Proteomes" id="UP001147733"/>
    </source>
</evidence>
<keyword evidence="2" id="KW-0134">Cell wall</keyword>
<keyword evidence="4" id="KW-1185">Reference proteome</keyword>
<dbReference type="Proteomes" id="UP001147733">
    <property type="component" value="Unassembled WGS sequence"/>
</dbReference>
<proteinExistence type="inferred from homology"/>
<organism evidence="3 4">
    <name type="scientific">Penicillium citrinum</name>
    <dbReference type="NCBI Taxonomy" id="5077"/>
    <lineage>
        <taxon>Eukaryota</taxon>
        <taxon>Fungi</taxon>
        <taxon>Dikarya</taxon>
        <taxon>Ascomycota</taxon>
        <taxon>Pezizomycotina</taxon>
        <taxon>Eurotiomycetes</taxon>
        <taxon>Eurotiomycetidae</taxon>
        <taxon>Eurotiales</taxon>
        <taxon>Aspergillaceae</taxon>
        <taxon>Penicillium</taxon>
    </lineage>
</organism>
<dbReference type="GO" id="GO:0009277">
    <property type="term" value="C:fungal-type cell wall"/>
    <property type="evidence" value="ECO:0007669"/>
    <property type="project" value="InterPro"/>
</dbReference>
<dbReference type="EMBL" id="JAPQKT010000010">
    <property type="protein sequence ID" value="KAJ5217807.1"/>
    <property type="molecule type" value="Genomic_DNA"/>
</dbReference>
<evidence type="ECO:0000256" key="1">
    <source>
        <dbReference type="ARBA" id="ARBA00023157"/>
    </source>
</evidence>
<keyword evidence="1 2" id="KW-1015">Disulfide bond</keyword>
<keyword evidence="2" id="KW-0964">Secreted</keyword>
<evidence type="ECO:0000256" key="2">
    <source>
        <dbReference type="RuleBase" id="RU365009"/>
    </source>
</evidence>